<reference evidence="2 3" key="1">
    <citation type="submission" date="2018-11" db="EMBL/GenBank/DDBJ databases">
        <title>Chitinophaga lutea sp.nov., isolate from arsenic contaminated soil.</title>
        <authorList>
            <person name="Zong Y."/>
        </authorList>
    </citation>
    <scope>NUCLEOTIDE SEQUENCE [LARGE SCALE GENOMIC DNA]</scope>
    <source>
        <strain evidence="2 3">ZY74</strain>
    </source>
</reference>
<gene>
    <name evidence="2" type="ORF">EGT74_20780</name>
</gene>
<keyword evidence="1" id="KW-0812">Transmembrane</keyword>
<keyword evidence="1" id="KW-1133">Transmembrane helix</keyword>
<dbReference type="EMBL" id="RPDH01000002">
    <property type="protein sequence ID" value="RPE09432.1"/>
    <property type="molecule type" value="Genomic_DNA"/>
</dbReference>
<evidence type="ECO:0000256" key="1">
    <source>
        <dbReference type="SAM" id="Phobius"/>
    </source>
</evidence>
<dbReference type="OrthoDB" id="9858671at2"/>
<feature type="transmembrane region" description="Helical" evidence="1">
    <location>
        <begin position="12"/>
        <end position="30"/>
    </location>
</feature>
<proteinExistence type="predicted"/>
<organism evidence="2 3">
    <name type="scientific">Chitinophaga lutea</name>
    <dbReference type="NCBI Taxonomy" id="2488634"/>
    <lineage>
        <taxon>Bacteria</taxon>
        <taxon>Pseudomonadati</taxon>
        <taxon>Bacteroidota</taxon>
        <taxon>Chitinophagia</taxon>
        <taxon>Chitinophagales</taxon>
        <taxon>Chitinophagaceae</taxon>
        <taxon>Chitinophaga</taxon>
    </lineage>
</organism>
<dbReference type="RefSeq" id="WP_148089631.1">
    <property type="nucleotide sequence ID" value="NZ_RPDH01000002.1"/>
</dbReference>
<keyword evidence="1" id="KW-0472">Membrane</keyword>
<name>A0A3N4PL74_9BACT</name>
<protein>
    <submittedName>
        <fullName evidence="2">Uncharacterized protein</fullName>
    </submittedName>
</protein>
<evidence type="ECO:0000313" key="2">
    <source>
        <dbReference type="EMBL" id="RPE09432.1"/>
    </source>
</evidence>
<dbReference type="Proteomes" id="UP000278351">
    <property type="component" value="Unassembled WGS sequence"/>
</dbReference>
<keyword evidence="3" id="KW-1185">Reference proteome</keyword>
<sequence>MHIKKAFLVEEGVLFSVVIIHAFLSSNWLAGNNDNDDHDERNSPIELRHDVTDFVIVFVYPHGGTVDLFISTNVLVNKVKNNTGANILRKINPALVF</sequence>
<dbReference type="AlphaFoldDB" id="A0A3N4PL74"/>
<accession>A0A3N4PL74</accession>
<evidence type="ECO:0000313" key="3">
    <source>
        <dbReference type="Proteomes" id="UP000278351"/>
    </source>
</evidence>
<comment type="caution">
    <text evidence="2">The sequence shown here is derived from an EMBL/GenBank/DDBJ whole genome shotgun (WGS) entry which is preliminary data.</text>
</comment>